<name>A0A4Y2ELL6_ARAVE</name>
<dbReference type="EMBL" id="BGPR01000626">
    <property type="protein sequence ID" value="GBM29058.1"/>
    <property type="molecule type" value="Genomic_DNA"/>
</dbReference>
<protein>
    <submittedName>
        <fullName evidence="1">Uncharacterized protein</fullName>
    </submittedName>
</protein>
<dbReference type="OrthoDB" id="6617542at2759"/>
<gene>
    <name evidence="1" type="ORF">AVEN_233232_1</name>
</gene>
<sequence>MFLDILAPIARKHLGLNLLTSSRNRISTVTIRNCFTHGCFCETLNEQLQGILKEEYEEWMSIAEDIPVAATLADLQIRQAVGEQDQAINVDDSEGDECIEENYPTNIEMRQAFDILEHGVEQTSTNFRKNDISTNKLKVNC</sequence>
<dbReference type="AlphaFoldDB" id="A0A4Y2ELL6"/>
<accession>A0A4Y2ELL6</accession>
<organism evidence="1 2">
    <name type="scientific">Araneus ventricosus</name>
    <name type="common">Orbweaver spider</name>
    <name type="synonym">Epeira ventricosa</name>
    <dbReference type="NCBI Taxonomy" id="182803"/>
    <lineage>
        <taxon>Eukaryota</taxon>
        <taxon>Metazoa</taxon>
        <taxon>Ecdysozoa</taxon>
        <taxon>Arthropoda</taxon>
        <taxon>Chelicerata</taxon>
        <taxon>Arachnida</taxon>
        <taxon>Araneae</taxon>
        <taxon>Araneomorphae</taxon>
        <taxon>Entelegynae</taxon>
        <taxon>Araneoidea</taxon>
        <taxon>Araneidae</taxon>
        <taxon>Araneus</taxon>
    </lineage>
</organism>
<evidence type="ECO:0000313" key="1">
    <source>
        <dbReference type="EMBL" id="GBM29058.1"/>
    </source>
</evidence>
<evidence type="ECO:0000313" key="2">
    <source>
        <dbReference type="Proteomes" id="UP000499080"/>
    </source>
</evidence>
<keyword evidence="2" id="KW-1185">Reference proteome</keyword>
<reference evidence="1 2" key="1">
    <citation type="journal article" date="2019" name="Sci. Rep.">
        <title>Orb-weaving spider Araneus ventricosus genome elucidates the spidroin gene catalogue.</title>
        <authorList>
            <person name="Kono N."/>
            <person name="Nakamura H."/>
            <person name="Ohtoshi R."/>
            <person name="Moran D.A.P."/>
            <person name="Shinohara A."/>
            <person name="Yoshida Y."/>
            <person name="Fujiwara M."/>
            <person name="Mori M."/>
            <person name="Tomita M."/>
            <person name="Arakawa K."/>
        </authorList>
    </citation>
    <scope>NUCLEOTIDE SEQUENCE [LARGE SCALE GENOMIC DNA]</scope>
</reference>
<dbReference type="Proteomes" id="UP000499080">
    <property type="component" value="Unassembled WGS sequence"/>
</dbReference>
<comment type="caution">
    <text evidence="1">The sequence shown here is derived from an EMBL/GenBank/DDBJ whole genome shotgun (WGS) entry which is preliminary data.</text>
</comment>
<proteinExistence type="predicted"/>